<dbReference type="GO" id="GO:0006368">
    <property type="term" value="P:transcription elongation by RNA polymerase II"/>
    <property type="evidence" value="ECO:0007669"/>
    <property type="project" value="UniProtKB-UniRule"/>
</dbReference>
<dbReference type="OrthoDB" id="6221744at2759"/>
<comment type="similarity">
    <text evidence="11">Belongs to the ENY2 family.</text>
</comment>
<dbReference type="PANTHER" id="PTHR12514">
    <property type="entry name" value="ENHANCER OF YELLOW 2 TRANSCRIPTION FACTOR"/>
    <property type="match status" value="1"/>
</dbReference>
<dbReference type="GO" id="GO:0015031">
    <property type="term" value="P:protein transport"/>
    <property type="evidence" value="ECO:0007669"/>
    <property type="project" value="UniProtKB-KW"/>
</dbReference>
<evidence type="ECO:0000256" key="5">
    <source>
        <dbReference type="ARBA" id="ARBA00022927"/>
    </source>
</evidence>
<keyword evidence="4 11" id="KW-0156">Chromatin regulator</keyword>
<evidence type="ECO:0000256" key="6">
    <source>
        <dbReference type="ARBA" id="ARBA00023010"/>
    </source>
</evidence>
<organism evidence="12 13">
    <name type="scientific">Tetrahymena thermophila (strain SB210)</name>
    <dbReference type="NCBI Taxonomy" id="312017"/>
    <lineage>
        <taxon>Eukaryota</taxon>
        <taxon>Sar</taxon>
        <taxon>Alveolata</taxon>
        <taxon>Ciliophora</taxon>
        <taxon>Intramacronucleata</taxon>
        <taxon>Oligohymenophorea</taxon>
        <taxon>Hymenostomatida</taxon>
        <taxon>Tetrahymenina</taxon>
        <taxon>Tetrahymenidae</taxon>
        <taxon>Tetrahymena</taxon>
    </lineage>
</organism>
<keyword evidence="9 11" id="KW-0804">Transcription</keyword>
<proteinExistence type="inferred from homology"/>
<keyword evidence="8 11" id="KW-0010">Activator</keyword>
<keyword evidence="2 11" id="KW-0813">Transport</keyword>
<evidence type="ECO:0000256" key="8">
    <source>
        <dbReference type="ARBA" id="ARBA00023159"/>
    </source>
</evidence>
<evidence type="ECO:0000256" key="9">
    <source>
        <dbReference type="ARBA" id="ARBA00023163"/>
    </source>
</evidence>
<dbReference type="FunFam" id="1.10.246.140:FF:000001">
    <property type="entry name" value="Transcription and mRNA export factor ENY2"/>
    <property type="match status" value="1"/>
</dbReference>
<name>W7XCD5_TETTS</name>
<dbReference type="GeneID" id="24438263"/>
<dbReference type="GO" id="GO:0070390">
    <property type="term" value="C:transcription export complex 2"/>
    <property type="evidence" value="ECO:0007669"/>
    <property type="project" value="UniProtKB-UniRule"/>
</dbReference>
<dbReference type="GO" id="GO:0005654">
    <property type="term" value="C:nucleoplasm"/>
    <property type="evidence" value="ECO:0007669"/>
    <property type="project" value="UniProtKB-SubCell"/>
</dbReference>
<comment type="subunit">
    <text evidence="11">Component of the nuclear pore complex (NPC)-associated TREX-2 complex (transcription and export complex 2). Component of the SAGA transcription coactivator-HAT complex. Within the SAGA complex, participates to a subcomplex of SAGA called the DUB module (deubiquitination module).</text>
</comment>
<evidence type="ECO:0000313" key="13">
    <source>
        <dbReference type="Proteomes" id="UP000009168"/>
    </source>
</evidence>
<evidence type="ECO:0000256" key="4">
    <source>
        <dbReference type="ARBA" id="ARBA00022853"/>
    </source>
</evidence>
<dbReference type="InterPro" id="IPR018783">
    <property type="entry name" value="TF_ENY2"/>
</dbReference>
<dbReference type="GO" id="GO:0005643">
    <property type="term" value="C:nuclear pore"/>
    <property type="evidence" value="ECO:0007669"/>
    <property type="project" value="UniProtKB-UniRule"/>
</dbReference>
<dbReference type="STRING" id="312017.W7XCD5"/>
<protein>
    <recommendedName>
        <fullName evidence="11">Transcription and mRNA export factor ENY2</fullName>
    </recommendedName>
    <alternativeName>
        <fullName evidence="11">Enhancer of yellow 2 transcription factor homolog</fullName>
    </alternativeName>
</protein>
<keyword evidence="5 11" id="KW-0653">Protein transport</keyword>
<evidence type="ECO:0000256" key="11">
    <source>
        <dbReference type="HAMAP-Rule" id="MF_03046"/>
    </source>
</evidence>
<evidence type="ECO:0000256" key="1">
    <source>
        <dbReference type="ARBA" id="ARBA00004642"/>
    </source>
</evidence>
<keyword evidence="13" id="KW-1185">Reference proteome</keyword>
<evidence type="ECO:0000313" key="12">
    <source>
        <dbReference type="EMBL" id="EWS75097.1"/>
    </source>
</evidence>
<dbReference type="GO" id="GO:0006325">
    <property type="term" value="P:chromatin organization"/>
    <property type="evidence" value="ECO:0007669"/>
    <property type="project" value="UniProtKB-KW"/>
</dbReference>
<dbReference type="AlphaFoldDB" id="W7XCD5"/>
<dbReference type="Proteomes" id="UP000009168">
    <property type="component" value="Unassembled WGS sequence"/>
</dbReference>
<evidence type="ECO:0000256" key="2">
    <source>
        <dbReference type="ARBA" id="ARBA00022448"/>
    </source>
</evidence>
<accession>W7XCD5</accession>
<reference evidence="13" key="1">
    <citation type="journal article" date="2006" name="PLoS Biol.">
        <title>Macronuclear genome sequence of the ciliate Tetrahymena thermophila, a model eukaryote.</title>
        <authorList>
            <person name="Eisen J.A."/>
            <person name="Coyne R.S."/>
            <person name="Wu M."/>
            <person name="Wu D."/>
            <person name="Thiagarajan M."/>
            <person name="Wortman J.R."/>
            <person name="Badger J.H."/>
            <person name="Ren Q."/>
            <person name="Amedeo P."/>
            <person name="Jones K.M."/>
            <person name="Tallon L.J."/>
            <person name="Delcher A.L."/>
            <person name="Salzberg S.L."/>
            <person name="Silva J.C."/>
            <person name="Haas B.J."/>
            <person name="Majoros W.H."/>
            <person name="Farzad M."/>
            <person name="Carlton J.M."/>
            <person name="Smith R.K. Jr."/>
            <person name="Garg J."/>
            <person name="Pearlman R.E."/>
            <person name="Karrer K.M."/>
            <person name="Sun L."/>
            <person name="Manning G."/>
            <person name="Elde N.C."/>
            <person name="Turkewitz A.P."/>
            <person name="Asai D.J."/>
            <person name="Wilkes D.E."/>
            <person name="Wang Y."/>
            <person name="Cai H."/>
            <person name="Collins K."/>
            <person name="Stewart B.A."/>
            <person name="Lee S.R."/>
            <person name="Wilamowska K."/>
            <person name="Weinberg Z."/>
            <person name="Ruzzo W.L."/>
            <person name="Wloga D."/>
            <person name="Gaertig J."/>
            <person name="Frankel J."/>
            <person name="Tsao C.-C."/>
            <person name="Gorovsky M.A."/>
            <person name="Keeling P.J."/>
            <person name="Waller R.F."/>
            <person name="Patron N.J."/>
            <person name="Cherry J.M."/>
            <person name="Stover N.A."/>
            <person name="Krieger C.J."/>
            <person name="del Toro C."/>
            <person name="Ryder H.F."/>
            <person name="Williamson S.C."/>
            <person name="Barbeau R.A."/>
            <person name="Hamilton E.P."/>
            <person name="Orias E."/>
        </authorList>
    </citation>
    <scope>NUCLEOTIDE SEQUENCE [LARGE SCALE GENOMIC DNA]</scope>
    <source>
        <strain evidence="13">SB210</strain>
    </source>
</reference>
<dbReference type="GO" id="GO:0000124">
    <property type="term" value="C:SAGA complex"/>
    <property type="evidence" value="ECO:0007669"/>
    <property type="project" value="UniProtKB-UniRule"/>
</dbReference>
<keyword evidence="3 11" id="KW-0509">mRNA transport</keyword>
<dbReference type="Gene3D" id="1.10.246.140">
    <property type="match status" value="1"/>
</dbReference>
<dbReference type="InParanoid" id="W7XCD5"/>
<evidence type="ECO:0000256" key="3">
    <source>
        <dbReference type="ARBA" id="ARBA00022816"/>
    </source>
</evidence>
<sequence length="100" mass="11861">MNQRADTYVASRKIALEKKLIEGGEEQRLEDYLRQKLIESGWKDDLKKYCKELIRKKGLEKVTIDELVNELVERGRNTVPNKIKEDLLARIKNYFEDEGY</sequence>
<dbReference type="RefSeq" id="XP_012652335.1">
    <property type="nucleotide sequence ID" value="XM_012796881.1"/>
</dbReference>
<comment type="function">
    <text evidence="11">Involved in mRNA export coupled transcription activation by association with both the TREX-2 and the SAGA complexes. The transcription regulatory histone acetylation (HAT) complex SAGA is a multiprotein complex that activates transcription by remodeling chromatin and mediating histone acetylation and deubiquitination. Within the SAGA complex, participates to a subcomplex that specifically deubiquitinates histones. The SAGA complex is recruited to specific gene promoters by activators, where it is required for transcription. The TREX-2 complex functions in docking export-competent ribonucleoprotein particles (mRNPs) to the nuclear entrance of the nuclear pore complex (nuclear basket). TREX-2 participates in mRNA export and accurate chromatin positioning in the nucleus by tethering genes to the nuclear periphery.</text>
</comment>
<dbReference type="InterPro" id="IPR038212">
    <property type="entry name" value="TF_EnY2_sf"/>
</dbReference>
<comment type="subcellular location">
    <subcellularLocation>
        <location evidence="1 11">Nucleus</location>
        <location evidence="1 11">Nucleoplasm</location>
    </subcellularLocation>
</comment>
<dbReference type="Pfam" id="PF10163">
    <property type="entry name" value="EnY2"/>
    <property type="match status" value="1"/>
</dbReference>
<dbReference type="KEGG" id="tet:TTHERM_000295989"/>
<dbReference type="EMBL" id="GG662740">
    <property type="protein sequence ID" value="EWS75097.1"/>
    <property type="molecule type" value="Genomic_DNA"/>
</dbReference>
<keyword evidence="10 11" id="KW-0539">Nucleus</keyword>
<dbReference type="HAMAP" id="MF_03046">
    <property type="entry name" value="ENY2_Sus1"/>
    <property type="match status" value="1"/>
</dbReference>
<dbReference type="GO" id="GO:0006406">
    <property type="term" value="P:mRNA export from nucleus"/>
    <property type="evidence" value="ECO:0007669"/>
    <property type="project" value="UniProtKB-UniRule"/>
</dbReference>
<evidence type="ECO:0000256" key="10">
    <source>
        <dbReference type="ARBA" id="ARBA00023242"/>
    </source>
</evidence>
<dbReference type="GO" id="GO:0071819">
    <property type="term" value="C:DUBm complex"/>
    <property type="evidence" value="ECO:0007669"/>
    <property type="project" value="UniProtKB-UniRule"/>
</dbReference>
<gene>
    <name evidence="12" type="ORF">TTHERM_000295989</name>
</gene>
<evidence type="ECO:0000256" key="7">
    <source>
        <dbReference type="ARBA" id="ARBA00023015"/>
    </source>
</evidence>
<keyword evidence="7 11" id="KW-0805">Transcription regulation</keyword>
<keyword evidence="6 11" id="KW-0811">Translocation</keyword>
<dbReference type="GO" id="GO:0003713">
    <property type="term" value="F:transcription coactivator activity"/>
    <property type="evidence" value="ECO:0007669"/>
    <property type="project" value="UniProtKB-UniRule"/>
</dbReference>